<dbReference type="Proteomes" id="UP000184267">
    <property type="component" value="Unassembled WGS sequence"/>
</dbReference>
<keyword evidence="2" id="KW-1185">Reference proteome</keyword>
<name>A0A1M2W0V1_TRAPU</name>
<accession>A0A1M2W0V1</accession>
<comment type="caution">
    <text evidence="1">The sequence shown here is derived from an EMBL/GenBank/DDBJ whole genome shotgun (WGS) entry which is preliminary data.</text>
</comment>
<dbReference type="AlphaFoldDB" id="A0A1M2W0V1"/>
<dbReference type="EMBL" id="MNAD01000403">
    <property type="protein sequence ID" value="OJT13495.1"/>
    <property type="molecule type" value="Genomic_DNA"/>
</dbReference>
<organism evidence="1 2">
    <name type="scientific">Trametes pubescens</name>
    <name type="common">White-rot fungus</name>
    <dbReference type="NCBI Taxonomy" id="154538"/>
    <lineage>
        <taxon>Eukaryota</taxon>
        <taxon>Fungi</taxon>
        <taxon>Dikarya</taxon>
        <taxon>Basidiomycota</taxon>
        <taxon>Agaricomycotina</taxon>
        <taxon>Agaricomycetes</taxon>
        <taxon>Polyporales</taxon>
        <taxon>Polyporaceae</taxon>
        <taxon>Trametes</taxon>
    </lineage>
</organism>
<evidence type="ECO:0000313" key="1">
    <source>
        <dbReference type="EMBL" id="OJT13495.1"/>
    </source>
</evidence>
<evidence type="ECO:0000313" key="2">
    <source>
        <dbReference type="Proteomes" id="UP000184267"/>
    </source>
</evidence>
<sequence length="74" mass="8296">MFVSAVDGEDGIRQGRARIRSMFSSPGASIRRMCRDVFGAVVGVSAEEVIVEDKQLGQREHRGPRSRFRTVTRM</sequence>
<gene>
    <name evidence="1" type="ORF">TRAPUB_9960</name>
</gene>
<protein>
    <submittedName>
        <fullName evidence="1">Uncharacterized protein</fullName>
    </submittedName>
</protein>
<proteinExistence type="predicted"/>
<reference evidence="1 2" key="1">
    <citation type="submission" date="2016-10" db="EMBL/GenBank/DDBJ databases">
        <title>Genome sequence of the basidiomycete white-rot fungus Trametes pubescens.</title>
        <authorList>
            <person name="Makela M.R."/>
            <person name="Granchi Z."/>
            <person name="Peng M."/>
            <person name="De Vries R.P."/>
            <person name="Grigoriev I."/>
            <person name="Riley R."/>
            <person name="Hilden K."/>
        </authorList>
    </citation>
    <scope>NUCLEOTIDE SEQUENCE [LARGE SCALE GENOMIC DNA]</scope>
    <source>
        <strain evidence="1 2">FBCC735</strain>
    </source>
</reference>